<dbReference type="Proteomes" id="UP001257060">
    <property type="component" value="Unassembled WGS sequence"/>
</dbReference>
<dbReference type="InterPro" id="IPR026371">
    <property type="entry name" value="PGF_CTERM"/>
</dbReference>
<evidence type="ECO:0000256" key="1">
    <source>
        <dbReference type="ARBA" id="ARBA00022729"/>
    </source>
</evidence>
<feature type="region of interest" description="Disordered" evidence="2">
    <location>
        <begin position="347"/>
        <end position="398"/>
    </location>
</feature>
<dbReference type="RefSeq" id="WP_310922648.1">
    <property type="nucleotide sequence ID" value="NZ_JAMQOP010000001.1"/>
</dbReference>
<evidence type="ECO:0000256" key="2">
    <source>
        <dbReference type="SAM" id="MobiDB-lite"/>
    </source>
</evidence>
<proteinExistence type="predicted"/>
<comment type="caution">
    <text evidence="4">The sequence shown here is derived from an EMBL/GenBank/DDBJ whole genome shotgun (WGS) entry which is preliminary data.</text>
</comment>
<protein>
    <submittedName>
        <fullName evidence="4">PGF-CTERM sorting domain-containing protein</fullName>
    </submittedName>
</protein>
<keyword evidence="3" id="KW-1133">Transmembrane helix</keyword>
<feature type="compositionally biased region" description="Low complexity" evidence="2">
    <location>
        <begin position="350"/>
        <end position="384"/>
    </location>
</feature>
<evidence type="ECO:0000313" key="4">
    <source>
        <dbReference type="EMBL" id="MDS0297819.1"/>
    </source>
</evidence>
<keyword evidence="5" id="KW-1185">Reference proteome</keyword>
<keyword evidence="1" id="KW-0732">Signal</keyword>
<name>A0ABU2GCA4_9EURY</name>
<keyword evidence="3" id="KW-0472">Membrane</keyword>
<sequence>MKRAVAVFAAMLVVAAVVPASGAAAATQEQNDAYAGAHVAFDARADAVANYTVGGATVFDSLRVESAGSGDSGGSTENGLGTDVGASLSTAADVSGSAVSLSTSANAEAAATVTAESGATLRVHDTPNGNLVVASDDGSQVLRTNVSDGATASAEGDSRVVVESGNATGVFVAVGNASVTTSDDGDVVARVGEDGRIVLRAYNEGEKRTESDREAEELIADGTAAAELYLTGEAGEESASVVRYDGNTTVTVAERSAEGATFAVERSVEEGAVVLASVSGAAANASDSLEVTVDGEAAARVESASELRAAANDGERPAYAVADGDAEADASTDVYVALNHFSERTVTVQSAGDASTETTAETTDDAGAAETTAADGEETSSSAESGDETETETASSMPGFGATAALLALAGAALVAVRRR</sequence>
<organism evidence="4 5">
    <name type="scientific">Halogeometricum salsisoli</name>
    <dbReference type="NCBI Taxonomy" id="2950536"/>
    <lineage>
        <taxon>Archaea</taxon>
        <taxon>Methanobacteriati</taxon>
        <taxon>Methanobacteriota</taxon>
        <taxon>Stenosarchaea group</taxon>
        <taxon>Halobacteria</taxon>
        <taxon>Halobacteriales</taxon>
        <taxon>Haloferacaceae</taxon>
        <taxon>Halogeometricum</taxon>
    </lineage>
</organism>
<evidence type="ECO:0000256" key="3">
    <source>
        <dbReference type="SAM" id="Phobius"/>
    </source>
</evidence>
<dbReference type="NCBIfam" id="TIGR04126">
    <property type="entry name" value="PGF_CTERM"/>
    <property type="match status" value="1"/>
</dbReference>
<dbReference type="EMBL" id="JAMQOP010000001">
    <property type="protein sequence ID" value="MDS0297819.1"/>
    <property type="molecule type" value="Genomic_DNA"/>
</dbReference>
<keyword evidence="3" id="KW-0812">Transmembrane</keyword>
<feature type="transmembrane region" description="Helical" evidence="3">
    <location>
        <begin position="397"/>
        <end position="417"/>
    </location>
</feature>
<evidence type="ECO:0000313" key="5">
    <source>
        <dbReference type="Proteomes" id="UP001257060"/>
    </source>
</evidence>
<accession>A0ABU2GCA4</accession>
<gene>
    <name evidence="4" type="ORF">NDI76_03610</name>
</gene>
<reference evidence="4 5" key="1">
    <citation type="submission" date="2022-06" db="EMBL/GenBank/DDBJ databases">
        <title>Halogeometricum sp. a new haloarchaeum isolate from saline soil.</title>
        <authorList>
            <person name="Strakova D."/>
            <person name="Galisteo C."/>
            <person name="Sanchez-Porro C."/>
            <person name="Ventosa A."/>
        </authorList>
    </citation>
    <scope>NUCLEOTIDE SEQUENCE [LARGE SCALE GENOMIC DNA]</scope>
    <source>
        <strain evidence="4 5">S1BR25-6</strain>
    </source>
</reference>